<dbReference type="AlphaFoldDB" id="A0A0E9PLQ1"/>
<proteinExistence type="predicted"/>
<reference evidence="1" key="1">
    <citation type="submission" date="2014-11" db="EMBL/GenBank/DDBJ databases">
        <authorList>
            <person name="Amaro Gonzalez C."/>
        </authorList>
    </citation>
    <scope>NUCLEOTIDE SEQUENCE</scope>
</reference>
<organism evidence="1">
    <name type="scientific">Anguilla anguilla</name>
    <name type="common">European freshwater eel</name>
    <name type="synonym">Muraena anguilla</name>
    <dbReference type="NCBI Taxonomy" id="7936"/>
    <lineage>
        <taxon>Eukaryota</taxon>
        <taxon>Metazoa</taxon>
        <taxon>Chordata</taxon>
        <taxon>Craniata</taxon>
        <taxon>Vertebrata</taxon>
        <taxon>Euteleostomi</taxon>
        <taxon>Actinopterygii</taxon>
        <taxon>Neopterygii</taxon>
        <taxon>Teleostei</taxon>
        <taxon>Anguilliformes</taxon>
        <taxon>Anguillidae</taxon>
        <taxon>Anguilla</taxon>
    </lineage>
</organism>
<name>A0A0E9PLQ1_ANGAN</name>
<protein>
    <submittedName>
        <fullName evidence="1">Uncharacterized protein</fullName>
    </submittedName>
</protein>
<reference evidence="1" key="2">
    <citation type="journal article" date="2015" name="Fish Shellfish Immunol.">
        <title>Early steps in the European eel (Anguilla anguilla)-Vibrio vulnificus interaction in the gills: Role of the RtxA13 toxin.</title>
        <authorList>
            <person name="Callol A."/>
            <person name="Pajuelo D."/>
            <person name="Ebbesson L."/>
            <person name="Teles M."/>
            <person name="MacKenzie S."/>
            <person name="Amaro C."/>
        </authorList>
    </citation>
    <scope>NUCLEOTIDE SEQUENCE</scope>
</reference>
<evidence type="ECO:0000313" key="1">
    <source>
        <dbReference type="EMBL" id="JAH05566.1"/>
    </source>
</evidence>
<sequence length="49" mass="5745">MFCKAHCRIPSMEFCTNTNRHRQIDRHGPKIFFLSSHLPLLSKQSSTNQ</sequence>
<accession>A0A0E9PLQ1</accession>
<dbReference type="EMBL" id="GBXM01103011">
    <property type="protein sequence ID" value="JAH05566.1"/>
    <property type="molecule type" value="Transcribed_RNA"/>
</dbReference>